<comment type="caution">
    <text evidence="2">The sequence shown here is derived from an EMBL/GenBank/DDBJ whole genome shotgun (WGS) entry which is preliminary data.</text>
</comment>
<accession>A0A699RHC1</accession>
<name>A0A699RHC1_TANCI</name>
<organism evidence="2">
    <name type="scientific">Tanacetum cinerariifolium</name>
    <name type="common">Dalmatian daisy</name>
    <name type="synonym">Chrysanthemum cinerariifolium</name>
    <dbReference type="NCBI Taxonomy" id="118510"/>
    <lineage>
        <taxon>Eukaryota</taxon>
        <taxon>Viridiplantae</taxon>
        <taxon>Streptophyta</taxon>
        <taxon>Embryophyta</taxon>
        <taxon>Tracheophyta</taxon>
        <taxon>Spermatophyta</taxon>
        <taxon>Magnoliopsida</taxon>
        <taxon>eudicotyledons</taxon>
        <taxon>Gunneridae</taxon>
        <taxon>Pentapetalae</taxon>
        <taxon>asterids</taxon>
        <taxon>campanulids</taxon>
        <taxon>Asterales</taxon>
        <taxon>Asteraceae</taxon>
        <taxon>Asteroideae</taxon>
        <taxon>Anthemideae</taxon>
        <taxon>Anthemidinae</taxon>
        <taxon>Tanacetum</taxon>
    </lineage>
</organism>
<evidence type="ECO:0000313" key="2">
    <source>
        <dbReference type="EMBL" id="GFC85860.1"/>
    </source>
</evidence>
<dbReference type="EMBL" id="BKCJ011102174">
    <property type="protein sequence ID" value="GFC85860.1"/>
    <property type="molecule type" value="Genomic_DNA"/>
</dbReference>
<feature type="non-terminal residue" evidence="2">
    <location>
        <position position="1"/>
    </location>
</feature>
<evidence type="ECO:0000256" key="1">
    <source>
        <dbReference type="SAM" id="Coils"/>
    </source>
</evidence>
<proteinExistence type="predicted"/>
<sequence>EEEKKESEHLNSEQAGRIKQLEEALKQSKADAHQLTLEREKFVVEASNRDGEA</sequence>
<reference evidence="2" key="1">
    <citation type="journal article" date="2019" name="Sci. Rep.">
        <title>Draft genome of Tanacetum cinerariifolium, the natural source of mosquito coil.</title>
        <authorList>
            <person name="Yamashiro T."/>
            <person name="Shiraishi A."/>
            <person name="Satake H."/>
            <person name="Nakayama K."/>
        </authorList>
    </citation>
    <scope>NUCLEOTIDE SEQUENCE</scope>
</reference>
<keyword evidence="1" id="KW-0175">Coiled coil</keyword>
<dbReference type="AlphaFoldDB" id="A0A699RHC1"/>
<gene>
    <name evidence="2" type="ORF">Tci_857830</name>
</gene>
<protein>
    <submittedName>
        <fullName evidence="2">Uncharacterized protein</fullName>
    </submittedName>
</protein>
<feature type="coiled-coil region" evidence="1">
    <location>
        <begin position="11"/>
        <end position="38"/>
    </location>
</feature>